<name>A0A6A4SQB9_SCOMX</name>
<dbReference type="AlphaFoldDB" id="A0A6A4SQB9"/>
<organism evidence="1 2">
    <name type="scientific">Scophthalmus maximus</name>
    <name type="common">Turbot</name>
    <name type="synonym">Psetta maxima</name>
    <dbReference type="NCBI Taxonomy" id="52904"/>
    <lineage>
        <taxon>Eukaryota</taxon>
        <taxon>Metazoa</taxon>
        <taxon>Chordata</taxon>
        <taxon>Craniata</taxon>
        <taxon>Vertebrata</taxon>
        <taxon>Euteleostomi</taxon>
        <taxon>Actinopterygii</taxon>
        <taxon>Neopterygii</taxon>
        <taxon>Teleostei</taxon>
        <taxon>Neoteleostei</taxon>
        <taxon>Acanthomorphata</taxon>
        <taxon>Carangaria</taxon>
        <taxon>Pleuronectiformes</taxon>
        <taxon>Pleuronectoidei</taxon>
        <taxon>Scophthalmidae</taxon>
        <taxon>Scophthalmus</taxon>
    </lineage>
</organism>
<gene>
    <name evidence="1" type="ORF">F2P81_013295</name>
</gene>
<evidence type="ECO:0000313" key="2">
    <source>
        <dbReference type="Proteomes" id="UP000438429"/>
    </source>
</evidence>
<reference evidence="1 2" key="1">
    <citation type="submission" date="2019-06" db="EMBL/GenBank/DDBJ databases">
        <title>Draft genomes of female and male turbot (Scophthalmus maximus).</title>
        <authorList>
            <person name="Xu H."/>
            <person name="Xu X.-W."/>
            <person name="Shao C."/>
            <person name="Chen S."/>
        </authorList>
    </citation>
    <scope>NUCLEOTIDE SEQUENCE [LARGE SCALE GENOMIC DNA]</scope>
    <source>
        <strain evidence="1">Ysfricsl-2016a</strain>
        <tissue evidence="1">Blood</tissue>
    </source>
</reference>
<evidence type="ECO:0000313" key="1">
    <source>
        <dbReference type="EMBL" id="KAF0035537.1"/>
    </source>
</evidence>
<sequence>MFPVRGRRCSRCEDVPSVRTWTFPVRGRRCSRCEDVPSITVDIRANILSAVRSHVPHIKLLMKYLLGLQLRCRLLRILHLAPERVTSPRKVNLSNLETGHYKLLRFASASEFCSCHLLSSCAFRLDDCFSQTRR</sequence>
<dbReference type="EMBL" id="VEVO01000011">
    <property type="protein sequence ID" value="KAF0035537.1"/>
    <property type="molecule type" value="Genomic_DNA"/>
</dbReference>
<proteinExistence type="predicted"/>
<protein>
    <submittedName>
        <fullName evidence="1">Uncharacterized protein</fullName>
    </submittedName>
</protein>
<comment type="caution">
    <text evidence="1">The sequence shown here is derived from an EMBL/GenBank/DDBJ whole genome shotgun (WGS) entry which is preliminary data.</text>
</comment>
<dbReference type="Proteomes" id="UP000438429">
    <property type="component" value="Unassembled WGS sequence"/>
</dbReference>
<accession>A0A6A4SQB9</accession>